<name>A0A9W8UHM6_AKAMU</name>
<reference evidence="1" key="1">
    <citation type="journal article" date="2023" name="Access Microbiol">
        <title>De-novo genome assembly for Akanthomyces muscarius, a biocontrol agent of insect agricultural pests.</title>
        <authorList>
            <person name="Erdos Z."/>
            <person name="Studholme D.J."/>
            <person name="Raymond B."/>
            <person name="Sharma M."/>
        </authorList>
    </citation>
    <scope>NUCLEOTIDE SEQUENCE</scope>
    <source>
        <strain evidence="1">Ve6</strain>
    </source>
</reference>
<evidence type="ECO:0000313" key="1">
    <source>
        <dbReference type="EMBL" id="KAJ4146965.1"/>
    </source>
</evidence>
<keyword evidence="2" id="KW-1185">Reference proteome</keyword>
<dbReference type="GeneID" id="80888677"/>
<sequence>MKGCYFLREYCSRLLRASSCAFDGIPGMILSDLHLEIGQQYASFTFPHSVSQTNRPASCNPGVHAREAAWLRKEVANLTAAATQQTRNLLIATHHAPCLDGTSQPEHAHNLWSSAFATEMLASGDWSPVKTWVFGHTHYSTDFVRNDIRIVANQRGYVMPLPNRYPSNGSASNYFDAGKVVTN</sequence>
<gene>
    <name evidence="1" type="ORF">LMH87_001518</name>
</gene>
<dbReference type="Proteomes" id="UP001144673">
    <property type="component" value="Chromosome 3"/>
</dbReference>
<dbReference type="AlphaFoldDB" id="A0A9W8UHM6"/>
<evidence type="ECO:0000313" key="2">
    <source>
        <dbReference type="Proteomes" id="UP001144673"/>
    </source>
</evidence>
<dbReference type="InterPro" id="IPR029052">
    <property type="entry name" value="Metallo-depent_PP-like"/>
</dbReference>
<dbReference type="RefSeq" id="XP_056049906.1">
    <property type="nucleotide sequence ID" value="XM_056192806.1"/>
</dbReference>
<dbReference type="SUPFAM" id="SSF56300">
    <property type="entry name" value="Metallo-dependent phosphatases"/>
    <property type="match status" value="1"/>
</dbReference>
<accession>A0A9W8UHM6</accession>
<organism evidence="1 2">
    <name type="scientific">Akanthomyces muscarius</name>
    <name type="common">Entomopathogenic fungus</name>
    <name type="synonym">Lecanicillium muscarium</name>
    <dbReference type="NCBI Taxonomy" id="2231603"/>
    <lineage>
        <taxon>Eukaryota</taxon>
        <taxon>Fungi</taxon>
        <taxon>Dikarya</taxon>
        <taxon>Ascomycota</taxon>
        <taxon>Pezizomycotina</taxon>
        <taxon>Sordariomycetes</taxon>
        <taxon>Hypocreomycetidae</taxon>
        <taxon>Hypocreales</taxon>
        <taxon>Cordycipitaceae</taxon>
        <taxon>Akanthomyces</taxon>
    </lineage>
</organism>
<protein>
    <recommendedName>
        <fullName evidence="3">Calcineurin-like phosphoesterase domain-containing protein</fullName>
    </recommendedName>
</protein>
<comment type="caution">
    <text evidence="1">The sequence shown here is derived from an EMBL/GenBank/DDBJ whole genome shotgun (WGS) entry which is preliminary data.</text>
</comment>
<evidence type="ECO:0008006" key="3">
    <source>
        <dbReference type="Google" id="ProtNLM"/>
    </source>
</evidence>
<dbReference type="EMBL" id="JAJHUN010000010">
    <property type="protein sequence ID" value="KAJ4146965.1"/>
    <property type="molecule type" value="Genomic_DNA"/>
</dbReference>
<dbReference type="PANTHER" id="PTHR37844">
    <property type="entry name" value="SER/THR PROTEIN PHOSPHATASE SUPERFAMILY (AFU_ORTHOLOGUE AFUA_1G14840)"/>
    <property type="match status" value="1"/>
</dbReference>
<proteinExistence type="predicted"/>
<dbReference type="KEGG" id="amus:LMH87_001518"/>
<dbReference type="Gene3D" id="3.60.21.10">
    <property type="match status" value="1"/>
</dbReference>
<dbReference type="PANTHER" id="PTHR37844:SF2">
    <property type="entry name" value="SER_THR PROTEIN PHOSPHATASE SUPERFAMILY (AFU_ORTHOLOGUE AFUA_1G14840)"/>
    <property type="match status" value="1"/>
</dbReference>